<feature type="transmembrane region" description="Helical" evidence="5">
    <location>
        <begin position="16"/>
        <end position="36"/>
    </location>
</feature>
<name>A0ABN4USS4_9BACT</name>
<organism evidence="7 8">
    <name type="scientific">Thermosipho melanesiensis</name>
    <dbReference type="NCBI Taxonomy" id="46541"/>
    <lineage>
        <taxon>Bacteria</taxon>
        <taxon>Thermotogati</taxon>
        <taxon>Thermotogota</taxon>
        <taxon>Thermotogae</taxon>
        <taxon>Thermotogales</taxon>
        <taxon>Fervidobacteriaceae</taxon>
        <taxon>Thermosipho</taxon>
    </lineage>
</organism>
<dbReference type="RefSeq" id="WP_012056388.1">
    <property type="nucleotide sequence ID" value="NZ_CP007389.1"/>
</dbReference>
<dbReference type="InterPro" id="IPR013525">
    <property type="entry name" value="ABC2_TM"/>
</dbReference>
<feature type="transmembrane region" description="Helical" evidence="5">
    <location>
        <begin position="318"/>
        <end position="335"/>
    </location>
</feature>
<evidence type="ECO:0000256" key="2">
    <source>
        <dbReference type="ARBA" id="ARBA00022692"/>
    </source>
</evidence>
<evidence type="ECO:0000256" key="1">
    <source>
        <dbReference type="ARBA" id="ARBA00004141"/>
    </source>
</evidence>
<evidence type="ECO:0000313" key="8">
    <source>
        <dbReference type="Proteomes" id="UP000185490"/>
    </source>
</evidence>
<sequence length="338" mass="38989">MFKYLLKLELLRSREATFWFIVFPILLSLLLTSIFGNIKERVKFRIGVIGKSSILESFKEYFEIIEIKNLDEFLEKNLDIVVVLPQDFDVKVQKAIFLQRTKLFKPVDVDVYYVPGDMGSKIAKSVFVSVLSGVGNIKKQKIEIIEKNQKGRYQDFLYGAIIVMNIMSVTFFGYMTSISYYKRNGLLKRLSVTPYNHFYLTFTFVSFVQILISCAIFSVFDFLVYKVDVLDANILFYILYGSLVFLSFGYMLTRVIRNPETSVVLGNIFFQVFMFAGGFYFDVRNAGVISVISKIIPSTYLVDGIRFSFGYSVYKNHILVPFIWLLGSIVLSVVLDNK</sequence>
<keyword evidence="2 5" id="KW-0812">Transmembrane</keyword>
<dbReference type="Pfam" id="PF12698">
    <property type="entry name" value="ABC2_membrane_3"/>
    <property type="match status" value="1"/>
</dbReference>
<feature type="domain" description="ABC-2 type transporter transmembrane" evidence="6">
    <location>
        <begin position="18"/>
        <end position="335"/>
    </location>
</feature>
<gene>
    <name evidence="7" type="ORF">BW47_00835</name>
</gene>
<evidence type="ECO:0000256" key="5">
    <source>
        <dbReference type="SAM" id="Phobius"/>
    </source>
</evidence>
<dbReference type="EMBL" id="CP007389">
    <property type="protein sequence ID" value="APT73228.1"/>
    <property type="molecule type" value="Genomic_DNA"/>
</dbReference>
<feature type="transmembrane region" description="Helical" evidence="5">
    <location>
        <begin position="234"/>
        <end position="252"/>
    </location>
</feature>
<accession>A0ABN4USS4</accession>
<dbReference type="PANTHER" id="PTHR43027">
    <property type="entry name" value="DOXORUBICIN RESISTANCE ABC TRANSPORTER PERMEASE PROTEIN DRRC-RELATED"/>
    <property type="match status" value="1"/>
</dbReference>
<keyword evidence="3 5" id="KW-1133">Transmembrane helix</keyword>
<dbReference type="InterPro" id="IPR052902">
    <property type="entry name" value="ABC-2_transporter"/>
</dbReference>
<protein>
    <submittedName>
        <fullName evidence="7">ABC transporter</fullName>
    </submittedName>
</protein>
<keyword evidence="8" id="KW-1185">Reference proteome</keyword>
<reference evidence="7 8" key="1">
    <citation type="submission" date="2014-02" db="EMBL/GenBank/DDBJ databases">
        <title>Diversity of Thermotogales isolates from hydrothermal vents.</title>
        <authorList>
            <person name="Haverkamp T.H.A."/>
            <person name="Lossouarn J."/>
            <person name="Geslin C."/>
            <person name="Nesbo C.L."/>
        </authorList>
    </citation>
    <scope>NUCLEOTIDE SEQUENCE [LARGE SCALE GENOMIC DNA]</scope>
    <source>
        <strain evidence="7 8">431</strain>
    </source>
</reference>
<evidence type="ECO:0000313" key="7">
    <source>
        <dbReference type="EMBL" id="APT73228.1"/>
    </source>
</evidence>
<dbReference type="Proteomes" id="UP000185490">
    <property type="component" value="Chromosome"/>
</dbReference>
<feature type="transmembrane region" description="Helical" evidence="5">
    <location>
        <begin position="295"/>
        <end position="312"/>
    </location>
</feature>
<keyword evidence="4 5" id="KW-0472">Membrane</keyword>
<feature type="transmembrane region" description="Helical" evidence="5">
    <location>
        <begin position="156"/>
        <end position="178"/>
    </location>
</feature>
<proteinExistence type="predicted"/>
<evidence type="ECO:0000256" key="3">
    <source>
        <dbReference type="ARBA" id="ARBA00022989"/>
    </source>
</evidence>
<comment type="subcellular location">
    <subcellularLocation>
        <location evidence="1">Membrane</location>
        <topology evidence="1">Multi-pass membrane protein</topology>
    </subcellularLocation>
</comment>
<evidence type="ECO:0000256" key="4">
    <source>
        <dbReference type="ARBA" id="ARBA00023136"/>
    </source>
</evidence>
<feature type="transmembrane region" description="Helical" evidence="5">
    <location>
        <begin position="198"/>
        <end position="222"/>
    </location>
</feature>
<feature type="transmembrane region" description="Helical" evidence="5">
    <location>
        <begin position="264"/>
        <end position="283"/>
    </location>
</feature>
<dbReference type="PANTHER" id="PTHR43027:SF2">
    <property type="entry name" value="TRANSPORT PERMEASE PROTEIN"/>
    <property type="match status" value="1"/>
</dbReference>
<evidence type="ECO:0000259" key="6">
    <source>
        <dbReference type="Pfam" id="PF12698"/>
    </source>
</evidence>